<feature type="transmembrane region" description="Helical" evidence="1">
    <location>
        <begin position="277"/>
        <end position="294"/>
    </location>
</feature>
<proteinExistence type="predicted"/>
<protein>
    <submittedName>
        <fullName evidence="2">Uncharacterized protein</fullName>
    </submittedName>
</protein>
<accession>A0A7T3R0J1</accession>
<feature type="transmembrane region" description="Helical" evidence="1">
    <location>
        <begin position="109"/>
        <end position="128"/>
    </location>
</feature>
<keyword evidence="1" id="KW-1133">Transmembrane helix</keyword>
<feature type="transmembrane region" description="Helical" evidence="1">
    <location>
        <begin position="159"/>
        <end position="179"/>
    </location>
</feature>
<sequence>MYFVDVVYDNVVEPLEHTAKEKEIGLIAMMLAVALASYLLWRITVVAPLIFHAFIIYHQGMILMSVFSIFTWLVALVRKMTTKNEKDKMLAPLYSYEHQYQRDSSYEIWHSYLILGVFLLISWSQNVYPDWRFHSGSSVFIAAMHLIKMVPGVGAHSTTGLIGMILLIFFAIYCSPSALEDTMMLARRMLSSPTQTIEVTPFIDVPVQVTSWGDRDWWRLPRLGISYSSFPDMIRFAVGHVPSFWVVLDDLYGPGLATTSIIDILVKKDLREKFIGSVRYSPMILFVLFEIIFYSFMADYVSLVLQFVSMTIVYVIWRFHAEPKWKERGAAATATSVRADAQIPRSDVENCRLYVTCICCILSGFCLVARMGGSTGWIVMFTFISTFYSERVGTGLLGLFTGNYLLILLSFIMRKPLTKSYRECTMAGSEDPTY</sequence>
<evidence type="ECO:0000256" key="1">
    <source>
        <dbReference type="SAM" id="Phobius"/>
    </source>
</evidence>
<keyword evidence="1" id="KW-0812">Transmembrane</keyword>
<organism evidence="2">
    <name type="scientific">Soybean thrips virus 1</name>
    <dbReference type="NCBI Taxonomy" id="2796560"/>
    <lineage>
        <taxon>Viruses</taxon>
        <taxon>Riboviria</taxon>
    </lineage>
</organism>
<feature type="transmembrane region" description="Helical" evidence="1">
    <location>
        <begin position="353"/>
        <end position="372"/>
    </location>
</feature>
<feature type="transmembrane region" description="Helical" evidence="1">
    <location>
        <begin position="24"/>
        <end position="43"/>
    </location>
</feature>
<feature type="transmembrane region" description="Helical" evidence="1">
    <location>
        <begin position="49"/>
        <end position="77"/>
    </location>
</feature>
<feature type="transmembrane region" description="Helical" evidence="1">
    <location>
        <begin position="300"/>
        <end position="319"/>
    </location>
</feature>
<reference evidence="2" key="1">
    <citation type="journal article" date="2020" name="Viruses">
        <title>Soybean Thrips (Thysanoptera: Thripidae) Harbor Highly Diverse Populations of Arthropod, Fungal and Plant Viruses.</title>
        <authorList>
            <person name="Thekke-Veetil T."/>
            <person name="Lagos-Kutz D."/>
            <person name="McCoppin N.K."/>
            <person name="Hartman G.L."/>
            <person name="Ju H.K."/>
            <person name="Lim H.S."/>
            <person name="Domier L.L."/>
        </authorList>
    </citation>
    <scope>NUCLEOTIDE SEQUENCE</scope>
    <source>
        <strain evidence="2">STN1ThV1</strain>
    </source>
</reference>
<evidence type="ECO:0000313" key="2">
    <source>
        <dbReference type="EMBL" id="QPZ88379.1"/>
    </source>
</evidence>
<name>A0A7T3R0J1_9VIRU</name>
<dbReference type="EMBL" id="MW023853">
    <property type="protein sequence ID" value="QPZ88379.1"/>
    <property type="molecule type" value="Genomic_RNA"/>
</dbReference>
<feature type="transmembrane region" description="Helical" evidence="1">
    <location>
        <begin position="392"/>
        <end position="412"/>
    </location>
</feature>
<keyword evidence="1" id="KW-0472">Membrane</keyword>